<comment type="caution">
    <text evidence="2">The sequence shown here is derived from an EMBL/GenBank/DDBJ whole genome shotgun (WGS) entry which is preliminary data.</text>
</comment>
<feature type="compositionally biased region" description="Low complexity" evidence="1">
    <location>
        <begin position="281"/>
        <end position="293"/>
    </location>
</feature>
<dbReference type="Proteomes" id="UP001150569">
    <property type="component" value="Unassembled WGS sequence"/>
</dbReference>
<dbReference type="EMBL" id="JANBPT010000112">
    <property type="protein sequence ID" value="KAJ1927567.1"/>
    <property type="molecule type" value="Genomic_DNA"/>
</dbReference>
<protein>
    <submittedName>
        <fullName evidence="2">Uncharacterized protein</fullName>
    </submittedName>
</protein>
<sequence length="462" mass="50109">MSVAAALAMAPPHTFSEPARPIDSLALSTKESTTSPVAVAVPAPGPSSAVTTKAEAEAAAEKARTTRSPNWNFTEKKTLLEQVLIYMPQMTNHEEHWRVISQTLLRKCGRVWEVSQIKQQVRDLKKKYHRILTNAASMRQSEVTLRTSFEFYDLLKVILEKEHVYEQNAKTAPIANAMANAATNTGLQGPKLTPGQAPHRAESPHPPTDTLSIPTGAPRPVGHEVGRRALYPRRTMGSLPNILEPHARHGGGYARKYSLGQPTPYTRLPYPSYPHVHGHGPRPYGSRPGSSSPVEPRRYRFSATSALSALDIPAARATVPTTTTSPSPHYLATAPSTSSSTASSPSSSRRSSMLEPITPTHLPIAPANGATINCLMPPISSERTGCVGRLPRITEHTVADASPLLDAPANPSVVADIRARMESALAAQRESAEFHERQKRRADDTAKELRAGLALLCKVHRL</sequence>
<accession>A0A9W8AE32</accession>
<proteinExistence type="predicted"/>
<dbReference type="OrthoDB" id="5599811at2759"/>
<feature type="region of interest" description="Disordered" evidence="1">
    <location>
        <begin position="265"/>
        <end position="297"/>
    </location>
</feature>
<evidence type="ECO:0000256" key="1">
    <source>
        <dbReference type="SAM" id="MobiDB-lite"/>
    </source>
</evidence>
<organism evidence="2 3">
    <name type="scientific">Tieghemiomyces parasiticus</name>
    <dbReference type="NCBI Taxonomy" id="78921"/>
    <lineage>
        <taxon>Eukaryota</taxon>
        <taxon>Fungi</taxon>
        <taxon>Fungi incertae sedis</taxon>
        <taxon>Zoopagomycota</taxon>
        <taxon>Kickxellomycotina</taxon>
        <taxon>Dimargaritomycetes</taxon>
        <taxon>Dimargaritales</taxon>
        <taxon>Dimargaritaceae</taxon>
        <taxon>Tieghemiomyces</taxon>
    </lineage>
</organism>
<evidence type="ECO:0000313" key="2">
    <source>
        <dbReference type="EMBL" id="KAJ1927567.1"/>
    </source>
</evidence>
<gene>
    <name evidence="2" type="ORF">IWQ60_002824</name>
</gene>
<evidence type="ECO:0000313" key="3">
    <source>
        <dbReference type="Proteomes" id="UP001150569"/>
    </source>
</evidence>
<feature type="region of interest" description="Disordered" evidence="1">
    <location>
        <begin position="185"/>
        <end position="223"/>
    </location>
</feature>
<feature type="region of interest" description="Disordered" evidence="1">
    <location>
        <begin position="318"/>
        <end position="354"/>
    </location>
</feature>
<reference evidence="2" key="1">
    <citation type="submission" date="2022-07" db="EMBL/GenBank/DDBJ databases">
        <title>Phylogenomic reconstructions and comparative analyses of Kickxellomycotina fungi.</title>
        <authorList>
            <person name="Reynolds N.K."/>
            <person name="Stajich J.E."/>
            <person name="Barry K."/>
            <person name="Grigoriev I.V."/>
            <person name="Crous P."/>
            <person name="Smith M.E."/>
        </authorList>
    </citation>
    <scope>NUCLEOTIDE SEQUENCE</scope>
    <source>
        <strain evidence="2">RSA 861</strain>
    </source>
</reference>
<name>A0A9W8AE32_9FUNG</name>
<feature type="compositionally biased region" description="Low complexity" evidence="1">
    <location>
        <begin position="318"/>
        <end position="351"/>
    </location>
</feature>
<dbReference type="AlphaFoldDB" id="A0A9W8AE32"/>
<keyword evidence="3" id="KW-1185">Reference proteome</keyword>